<dbReference type="Proteomes" id="UP000051184">
    <property type="component" value="Unassembled WGS sequence"/>
</dbReference>
<organism evidence="2 3">
    <name type="scientific">Cognatishimia activa</name>
    <dbReference type="NCBI Taxonomy" id="1715691"/>
    <lineage>
        <taxon>Bacteria</taxon>
        <taxon>Pseudomonadati</taxon>
        <taxon>Pseudomonadota</taxon>
        <taxon>Alphaproteobacteria</taxon>
        <taxon>Rhodobacterales</taxon>
        <taxon>Paracoccaceae</taxon>
        <taxon>Cognatishimia</taxon>
    </lineage>
</organism>
<dbReference type="EMBL" id="CYUE01000022">
    <property type="protein sequence ID" value="CUK27311.1"/>
    <property type="molecule type" value="Genomic_DNA"/>
</dbReference>
<feature type="chain" id="PRO_5006065637" evidence="1">
    <location>
        <begin position="18"/>
        <end position="145"/>
    </location>
</feature>
<gene>
    <name evidence="2" type="ORF">TA5114_03139</name>
</gene>
<accession>A0A0P1IV17</accession>
<dbReference type="AlphaFoldDB" id="A0A0P1IV17"/>
<sequence>MLRTLLVTLSLAGPSFAQDVAECDWQARADAIAEPWEENTRTFANGDVRLALLDTIEPAAAAYHILVLSPPYDELGTRQCRTVGLDGAGFSGIGFESLLADYDPEIGLIFGLRVQYLDGATSDFVKGDLVFTLNQATGDIEAFLE</sequence>
<evidence type="ECO:0000313" key="3">
    <source>
        <dbReference type="Proteomes" id="UP000051184"/>
    </source>
</evidence>
<keyword evidence="1" id="KW-0732">Signal</keyword>
<protein>
    <submittedName>
        <fullName evidence="2">Uncharacterized protein</fullName>
    </submittedName>
</protein>
<name>A0A0P1IV17_9RHOB</name>
<keyword evidence="3" id="KW-1185">Reference proteome</keyword>
<proteinExistence type="predicted"/>
<dbReference type="STRING" id="1715691.TA5113_00682"/>
<feature type="signal peptide" evidence="1">
    <location>
        <begin position="1"/>
        <end position="17"/>
    </location>
</feature>
<evidence type="ECO:0000313" key="2">
    <source>
        <dbReference type="EMBL" id="CUK27311.1"/>
    </source>
</evidence>
<reference evidence="3" key="1">
    <citation type="submission" date="2015-09" db="EMBL/GenBank/DDBJ databases">
        <authorList>
            <person name="Rodrigo-Torres Lidia"/>
            <person name="Arahal R.David."/>
        </authorList>
    </citation>
    <scope>NUCLEOTIDE SEQUENCE [LARGE SCALE GENOMIC DNA]</scope>
    <source>
        <strain evidence="3">CECT 5114</strain>
    </source>
</reference>
<dbReference type="RefSeq" id="WP_106387497.1">
    <property type="nucleotide sequence ID" value="NZ_CYTO01000007.1"/>
</dbReference>
<dbReference type="OrthoDB" id="7862810at2"/>
<evidence type="ECO:0000256" key="1">
    <source>
        <dbReference type="SAM" id="SignalP"/>
    </source>
</evidence>